<dbReference type="PANTHER" id="PTHR10587:SF125">
    <property type="entry name" value="POLYSACCHARIDE DEACETYLASE YHEN-RELATED"/>
    <property type="match status" value="1"/>
</dbReference>
<evidence type="ECO:0000313" key="2">
    <source>
        <dbReference type="EMBL" id="OPJ62743.1"/>
    </source>
</evidence>
<name>A0A1V4IS60_9CLOT</name>
<protein>
    <submittedName>
        <fullName evidence="2">Peptidoglycan-N-acetylglucosamine deacetylase</fullName>
        <ecNumber evidence="2">3.5.1.104</ecNumber>
    </submittedName>
</protein>
<dbReference type="Gene3D" id="3.20.20.370">
    <property type="entry name" value="Glycoside hydrolase/deacetylase"/>
    <property type="match status" value="1"/>
</dbReference>
<gene>
    <name evidence="2" type="primary">pgdA_1</name>
    <name evidence="2" type="ORF">CLORY_16230</name>
</gene>
<dbReference type="PANTHER" id="PTHR10587">
    <property type="entry name" value="GLYCOSYL TRANSFERASE-RELATED"/>
    <property type="match status" value="1"/>
</dbReference>
<dbReference type="InterPro" id="IPR002509">
    <property type="entry name" value="NODB_dom"/>
</dbReference>
<dbReference type="AlphaFoldDB" id="A0A1V4IS60"/>
<dbReference type="Proteomes" id="UP000190080">
    <property type="component" value="Unassembled WGS sequence"/>
</dbReference>
<keyword evidence="3" id="KW-1185">Reference proteome</keyword>
<reference evidence="2 3" key="1">
    <citation type="submission" date="2017-03" db="EMBL/GenBank/DDBJ databases">
        <title>Genome sequence of Clostridium oryzae DSM 28571.</title>
        <authorList>
            <person name="Poehlein A."/>
            <person name="Daniel R."/>
        </authorList>
    </citation>
    <scope>NUCLEOTIDE SEQUENCE [LARGE SCALE GENOMIC DNA]</scope>
    <source>
        <strain evidence="2 3">DSM 28571</strain>
    </source>
</reference>
<dbReference type="InterPro" id="IPR050248">
    <property type="entry name" value="Polysacc_deacetylase_ArnD"/>
</dbReference>
<sequence>MYKTRIILVMVIILVLGPPLQISANEGPSANYDKVIYLTFDDGPSSTTNTILDILDDNDIKATFFIIGCKIKGNENVIRRIKKEGHSIGLHSYTHKCRKIYSDKEDFIKEMYMTRDALCKITGEKYNVIRFPSGSKGHLNENMLEILHLCNFRTYDWNMSVSDGINYKIPPYRLFREATSKKKKPNTIFMLMHCDQPNKNTCEALQNIIDYYRNDGYTFQAIKDETREFYFPFSKK</sequence>
<dbReference type="OrthoDB" id="258610at2"/>
<dbReference type="GO" id="GO:0016810">
    <property type="term" value="F:hydrolase activity, acting on carbon-nitrogen (but not peptide) bonds"/>
    <property type="evidence" value="ECO:0007669"/>
    <property type="project" value="InterPro"/>
</dbReference>
<evidence type="ECO:0000259" key="1">
    <source>
        <dbReference type="PROSITE" id="PS51677"/>
    </source>
</evidence>
<dbReference type="SUPFAM" id="SSF88713">
    <property type="entry name" value="Glycoside hydrolase/deacetylase"/>
    <property type="match status" value="1"/>
</dbReference>
<dbReference type="EC" id="3.5.1.104" evidence="2"/>
<dbReference type="InterPro" id="IPR011330">
    <property type="entry name" value="Glyco_hydro/deAcase_b/a-brl"/>
</dbReference>
<dbReference type="GO" id="GO:0005975">
    <property type="term" value="P:carbohydrate metabolic process"/>
    <property type="evidence" value="ECO:0007669"/>
    <property type="project" value="InterPro"/>
</dbReference>
<evidence type="ECO:0000313" key="3">
    <source>
        <dbReference type="Proteomes" id="UP000190080"/>
    </source>
</evidence>
<accession>A0A1V4IS60</accession>
<dbReference type="STRING" id="1450648.CLORY_16230"/>
<organism evidence="2 3">
    <name type="scientific">Clostridium oryzae</name>
    <dbReference type="NCBI Taxonomy" id="1450648"/>
    <lineage>
        <taxon>Bacteria</taxon>
        <taxon>Bacillati</taxon>
        <taxon>Bacillota</taxon>
        <taxon>Clostridia</taxon>
        <taxon>Eubacteriales</taxon>
        <taxon>Clostridiaceae</taxon>
        <taxon>Clostridium</taxon>
    </lineage>
</organism>
<dbReference type="Pfam" id="PF01522">
    <property type="entry name" value="Polysacc_deac_1"/>
    <property type="match status" value="1"/>
</dbReference>
<dbReference type="CDD" id="cd10944">
    <property type="entry name" value="CE4_SmPgdA_like"/>
    <property type="match status" value="1"/>
</dbReference>
<dbReference type="RefSeq" id="WP_079423119.1">
    <property type="nucleotide sequence ID" value="NZ_MZGV01000013.1"/>
</dbReference>
<dbReference type="PROSITE" id="PS51677">
    <property type="entry name" value="NODB"/>
    <property type="match status" value="1"/>
</dbReference>
<keyword evidence="2" id="KW-0378">Hydrolase</keyword>
<proteinExistence type="predicted"/>
<comment type="caution">
    <text evidence="2">The sequence shown here is derived from an EMBL/GenBank/DDBJ whole genome shotgun (WGS) entry which is preliminary data.</text>
</comment>
<dbReference type="EMBL" id="MZGV01000013">
    <property type="protein sequence ID" value="OPJ62743.1"/>
    <property type="molecule type" value="Genomic_DNA"/>
</dbReference>
<feature type="domain" description="NodB homology" evidence="1">
    <location>
        <begin position="34"/>
        <end position="220"/>
    </location>
</feature>